<name>A0A7S3Z368_9EUKA</name>
<dbReference type="PROSITE" id="PS51048">
    <property type="entry name" value="SGS"/>
    <property type="match status" value="1"/>
</dbReference>
<evidence type="ECO:0000256" key="2">
    <source>
        <dbReference type="PROSITE-ProRule" id="PRU00339"/>
    </source>
</evidence>
<dbReference type="Pfam" id="PF05002">
    <property type="entry name" value="SGS"/>
    <property type="match status" value="1"/>
</dbReference>
<feature type="compositionally biased region" description="Low complexity" evidence="3">
    <location>
        <begin position="186"/>
        <end position="204"/>
    </location>
</feature>
<accession>A0A7S3Z368</accession>
<feature type="repeat" description="TPR" evidence="2">
    <location>
        <begin position="59"/>
        <end position="92"/>
    </location>
</feature>
<feature type="region of interest" description="Disordered" evidence="3">
    <location>
        <begin position="142"/>
        <end position="204"/>
    </location>
</feature>
<dbReference type="PANTHER" id="PTHR45862">
    <property type="entry name" value="PROTEIN SGT1 HOMOLOG"/>
    <property type="match status" value="1"/>
</dbReference>
<feature type="compositionally biased region" description="Polar residues" evidence="3">
    <location>
        <begin position="157"/>
        <end position="166"/>
    </location>
</feature>
<dbReference type="CDD" id="cd06466">
    <property type="entry name" value="p23_CS_SGT1_like"/>
    <property type="match status" value="1"/>
</dbReference>
<evidence type="ECO:0000259" key="4">
    <source>
        <dbReference type="PROSITE" id="PS51048"/>
    </source>
</evidence>
<dbReference type="InterPro" id="IPR011990">
    <property type="entry name" value="TPR-like_helical_dom_sf"/>
</dbReference>
<dbReference type="InterPro" id="IPR007699">
    <property type="entry name" value="SGS_dom"/>
</dbReference>
<evidence type="ECO:0000256" key="1">
    <source>
        <dbReference type="ARBA" id="ARBA00008509"/>
    </source>
</evidence>
<evidence type="ECO:0000259" key="5">
    <source>
        <dbReference type="PROSITE" id="PS51203"/>
    </source>
</evidence>
<feature type="region of interest" description="Disordered" evidence="3">
    <location>
        <begin position="1"/>
        <end position="23"/>
    </location>
</feature>
<dbReference type="InterPro" id="IPR044563">
    <property type="entry name" value="Sgt1-like"/>
</dbReference>
<dbReference type="InterPro" id="IPR008978">
    <property type="entry name" value="HSP20-like_chaperone"/>
</dbReference>
<dbReference type="SMART" id="SM00028">
    <property type="entry name" value="TPR"/>
    <property type="match status" value="3"/>
</dbReference>
<evidence type="ECO:0000313" key="6">
    <source>
        <dbReference type="EMBL" id="CAE0670102.1"/>
    </source>
</evidence>
<feature type="compositionally biased region" description="Polar residues" evidence="3">
    <location>
        <begin position="321"/>
        <end position="340"/>
    </location>
</feature>
<comment type="similarity">
    <text evidence="1">Belongs to the SGT1 family.</text>
</comment>
<keyword evidence="2" id="KW-0802">TPR repeat</keyword>
<dbReference type="InterPro" id="IPR007052">
    <property type="entry name" value="CS_dom"/>
</dbReference>
<sequence length="423" mass="46749">MMKRGMRGGAKTTPTRHRRKTEESAEALFSQANALYVDENYQQAYELFTQAIQIDSDCAPFYLHRAAAQIQLKNYTQALADAETALKIAPTNTTGRLRKGVALFHLSRFSAAKAAFQDAKRMGHKSVDLWIRKCEAELKGGKASGEVKMTPAPLPSAASNQSTPSVPRTLAAAGSSSSSSKKEAKANATPSPSMSSSAPSAPSSNISKYRMGWYQSARTVSITLYAKGLSNEQVKVVFQPSTVLVQISEQPGRPPWKREFNLAAGIDVGNSKYRLSQFKLEMTLRKATDFDWPELERAVSKPQQQKKHPKTHQPPNHPQPTSSAPNTNPSRKSPYTSGTDWNAVEKKIEDELREEKPEGEAALHALFQKIYANADEATRRAMNKSYQTSNGTVLSTNWGEVAKKDYEKDRQAPAGQEIVDYEY</sequence>
<dbReference type="SUPFAM" id="SSF48452">
    <property type="entry name" value="TPR-like"/>
    <property type="match status" value="1"/>
</dbReference>
<feature type="domain" description="SGS" evidence="4">
    <location>
        <begin position="327"/>
        <end position="423"/>
    </location>
</feature>
<evidence type="ECO:0000256" key="3">
    <source>
        <dbReference type="SAM" id="MobiDB-lite"/>
    </source>
</evidence>
<dbReference type="PROSITE" id="PS51203">
    <property type="entry name" value="CS"/>
    <property type="match status" value="1"/>
</dbReference>
<dbReference type="EMBL" id="HBIV01030461">
    <property type="protein sequence ID" value="CAE0670102.1"/>
    <property type="molecule type" value="Transcribed_RNA"/>
</dbReference>
<gene>
    <name evidence="6" type="ORF">LGLO00237_LOCUS21736</name>
</gene>
<proteinExistence type="inferred from homology"/>
<dbReference type="GO" id="GO:0051087">
    <property type="term" value="F:protein-folding chaperone binding"/>
    <property type="evidence" value="ECO:0007669"/>
    <property type="project" value="InterPro"/>
</dbReference>
<dbReference type="SUPFAM" id="SSF49764">
    <property type="entry name" value="HSP20-like chaperones"/>
    <property type="match status" value="1"/>
</dbReference>
<feature type="domain" description="CS" evidence="5">
    <location>
        <begin position="206"/>
        <end position="296"/>
    </location>
</feature>
<dbReference type="InterPro" id="IPR019734">
    <property type="entry name" value="TPR_rpt"/>
</dbReference>
<reference evidence="6" key="1">
    <citation type="submission" date="2021-01" db="EMBL/GenBank/DDBJ databases">
        <authorList>
            <person name="Corre E."/>
            <person name="Pelletier E."/>
            <person name="Niang G."/>
            <person name="Scheremetjew M."/>
            <person name="Finn R."/>
            <person name="Kale V."/>
            <person name="Holt S."/>
            <person name="Cochrane G."/>
            <person name="Meng A."/>
            <person name="Brown T."/>
            <person name="Cohen L."/>
        </authorList>
    </citation>
    <scope>NUCLEOTIDE SEQUENCE</scope>
    <source>
        <strain evidence="6">CCCM811</strain>
    </source>
</reference>
<dbReference type="Pfam" id="PF04969">
    <property type="entry name" value="CS"/>
    <property type="match status" value="1"/>
</dbReference>
<protein>
    <submittedName>
        <fullName evidence="6">Uncharacterized protein</fullName>
    </submittedName>
</protein>
<feature type="repeat" description="TPR" evidence="2">
    <location>
        <begin position="25"/>
        <end position="58"/>
    </location>
</feature>
<dbReference type="AlphaFoldDB" id="A0A7S3Z368"/>
<feature type="region of interest" description="Disordered" evidence="3">
    <location>
        <begin position="298"/>
        <end position="343"/>
    </location>
</feature>
<organism evidence="6">
    <name type="scientific">Lotharella globosa</name>
    <dbReference type="NCBI Taxonomy" id="91324"/>
    <lineage>
        <taxon>Eukaryota</taxon>
        <taxon>Sar</taxon>
        <taxon>Rhizaria</taxon>
        <taxon>Cercozoa</taxon>
        <taxon>Chlorarachniophyceae</taxon>
        <taxon>Lotharella</taxon>
    </lineage>
</organism>
<dbReference type="Gene3D" id="2.60.40.790">
    <property type="match status" value="1"/>
</dbReference>
<dbReference type="Gene3D" id="1.25.40.10">
    <property type="entry name" value="Tetratricopeptide repeat domain"/>
    <property type="match status" value="1"/>
</dbReference>
<dbReference type="PROSITE" id="PS50005">
    <property type="entry name" value="TPR"/>
    <property type="match status" value="2"/>
</dbReference>